<dbReference type="GO" id="GO:0004674">
    <property type="term" value="F:protein serine/threonine kinase activity"/>
    <property type="evidence" value="ECO:0007669"/>
    <property type="project" value="UniProtKB-KW"/>
</dbReference>
<evidence type="ECO:0000256" key="2">
    <source>
        <dbReference type="ARBA" id="ARBA00012513"/>
    </source>
</evidence>
<dbReference type="Proteomes" id="UP000095023">
    <property type="component" value="Unassembled WGS sequence"/>
</dbReference>
<organism evidence="13 14">
    <name type="scientific">Tortispora caseinolytica NRRL Y-17796</name>
    <dbReference type="NCBI Taxonomy" id="767744"/>
    <lineage>
        <taxon>Eukaryota</taxon>
        <taxon>Fungi</taxon>
        <taxon>Dikarya</taxon>
        <taxon>Ascomycota</taxon>
        <taxon>Saccharomycotina</taxon>
        <taxon>Trigonopsidomycetes</taxon>
        <taxon>Trigonopsidales</taxon>
        <taxon>Trigonopsidaceae</taxon>
        <taxon>Tortispora</taxon>
    </lineage>
</organism>
<dbReference type="GO" id="GO:0007015">
    <property type="term" value="P:actin filament organization"/>
    <property type="evidence" value="ECO:0007669"/>
    <property type="project" value="TreeGrafter"/>
</dbReference>
<keyword evidence="4" id="KW-0723">Serine/threonine-protein kinase</keyword>
<keyword evidence="7" id="KW-0547">Nucleotide-binding</keyword>
<keyword evidence="8" id="KW-0418">Kinase</keyword>
<keyword evidence="9" id="KW-0067">ATP-binding</keyword>
<dbReference type="EC" id="2.7.11.1" evidence="2"/>
<feature type="non-terminal residue" evidence="13">
    <location>
        <position position="298"/>
    </location>
</feature>
<keyword evidence="3" id="KW-0963">Cytoplasm</keyword>
<dbReference type="PANTHER" id="PTHR22967">
    <property type="entry name" value="SERINE/THREONINE PROTEIN KINASE"/>
    <property type="match status" value="1"/>
</dbReference>
<dbReference type="FunFam" id="1.10.510.10:FF:000441">
    <property type="entry name" value="Serine/threonine protein kinase"/>
    <property type="match status" value="1"/>
</dbReference>
<feature type="domain" description="Protein kinase" evidence="12">
    <location>
        <begin position="21"/>
        <end position="290"/>
    </location>
</feature>
<dbReference type="EMBL" id="KV453841">
    <property type="protein sequence ID" value="ODV92564.1"/>
    <property type="molecule type" value="Genomic_DNA"/>
</dbReference>
<evidence type="ECO:0000256" key="8">
    <source>
        <dbReference type="ARBA" id="ARBA00022777"/>
    </source>
</evidence>
<gene>
    <name evidence="13" type="ORF">CANCADRAFT_11892</name>
</gene>
<comment type="subcellular location">
    <subcellularLocation>
        <location evidence="1">Cytoplasm</location>
    </subcellularLocation>
</comment>
<evidence type="ECO:0000256" key="6">
    <source>
        <dbReference type="ARBA" id="ARBA00022679"/>
    </source>
</evidence>
<dbReference type="SUPFAM" id="SSF56112">
    <property type="entry name" value="Protein kinase-like (PK-like)"/>
    <property type="match status" value="1"/>
</dbReference>
<evidence type="ECO:0000256" key="11">
    <source>
        <dbReference type="ARBA" id="ARBA00048679"/>
    </source>
</evidence>
<dbReference type="Pfam" id="PF00069">
    <property type="entry name" value="Pkinase"/>
    <property type="match status" value="1"/>
</dbReference>
<dbReference type="GO" id="GO:0005524">
    <property type="term" value="F:ATP binding"/>
    <property type="evidence" value="ECO:0007669"/>
    <property type="project" value="UniProtKB-KW"/>
</dbReference>
<dbReference type="Gene3D" id="1.10.510.10">
    <property type="entry name" value="Transferase(Phosphotransferase) domain 1"/>
    <property type="match status" value="1"/>
</dbReference>
<dbReference type="SMART" id="SM00220">
    <property type="entry name" value="S_TKc"/>
    <property type="match status" value="1"/>
</dbReference>
<evidence type="ECO:0000256" key="1">
    <source>
        <dbReference type="ARBA" id="ARBA00004496"/>
    </source>
</evidence>
<keyword evidence="14" id="KW-1185">Reference proteome</keyword>
<dbReference type="InterPro" id="IPR011009">
    <property type="entry name" value="Kinase-like_dom_sf"/>
</dbReference>
<evidence type="ECO:0000256" key="5">
    <source>
        <dbReference type="ARBA" id="ARBA00022553"/>
    </source>
</evidence>
<protein>
    <recommendedName>
        <fullName evidence="2">non-specific serine/threonine protein kinase</fullName>
        <ecNumber evidence="2">2.7.11.1</ecNumber>
    </recommendedName>
</protein>
<evidence type="ECO:0000259" key="12">
    <source>
        <dbReference type="PROSITE" id="PS50011"/>
    </source>
</evidence>
<dbReference type="PROSITE" id="PS00108">
    <property type="entry name" value="PROTEIN_KINASE_ST"/>
    <property type="match status" value="1"/>
</dbReference>
<dbReference type="InterPro" id="IPR000719">
    <property type="entry name" value="Prot_kinase_dom"/>
</dbReference>
<name>A0A1E4TLD6_9ASCO</name>
<dbReference type="GO" id="GO:0000147">
    <property type="term" value="P:actin cortical patch assembly"/>
    <property type="evidence" value="ECO:0007669"/>
    <property type="project" value="TreeGrafter"/>
</dbReference>
<keyword evidence="5" id="KW-0597">Phosphoprotein</keyword>
<dbReference type="InterPro" id="IPR008271">
    <property type="entry name" value="Ser/Thr_kinase_AS"/>
</dbReference>
<dbReference type="PROSITE" id="PS50011">
    <property type="entry name" value="PROTEIN_KINASE_DOM"/>
    <property type="match status" value="1"/>
</dbReference>
<evidence type="ECO:0000313" key="14">
    <source>
        <dbReference type="Proteomes" id="UP000095023"/>
    </source>
</evidence>
<evidence type="ECO:0000313" key="13">
    <source>
        <dbReference type="EMBL" id="ODV92564.1"/>
    </source>
</evidence>
<dbReference type="GO" id="GO:0005737">
    <property type="term" value="C:cytoplasm"/>
    <property type="evidence" value="ECO:0007669"/>
    <property type="project" value="UniProtKB-SubCell"/>
</dbReference>
<evidence type="ECO:0000256" key="9">
    <source>
        <dbReference type="ARBA" id="ARBA00022840"/>
    </source>
</evidence>
<evidence type="ECO:0000256" key="4">
    <source>
        <dbReference type="ARBA" id="ARBA00022527"/>
    </source>
</evidence>
<feature type="non-terminal residue" evidence="13">
    <location>
        <position position="1"/>
    </location>
</feature>
<evidence type="ECO:0000256" key="3">
    <source>
        <dbReference type="ARBA" id="ARBA00022490"/>
    </source>
</evidence>
<reference evidence="14" key="1">
    <citation type="submission" date="2016-02" db="EMBL/GenBank/DDBJ databases">
        <title>Comparative genomics of biotechnologically important yeasts.</title>
        <authorList>
            <consortium name="DOE Joint Genome Institute"/>
            <person name="Riley R."/>
            <person name="Haridas S."/>
            <person name="Wolfe K.H."/>
            <person name="Lopes M.R."/>
            <person name="Hittinger C.T."/>
            <person name="Goker M."/>
            <person name="Salamov A."/>
            <person name="Wisecaver J."/>
            <person name="Long T.M."/>
            <person name="Aerts A.L."/>
            <person name="Barry K."/>
            <person name="Choi C."/>
            <person name="Clum A."/>
            <person name="Coughlan A.Y."/>
            <person name="Deshpande S."/>
            <person name="Douglass A.P."/>
            <person name="Hanson S.J."/>
            <person name="Klenk H.-P."/>
            <person name="Labutti K."/>
            <person name="Lapidus A."/>
            <person name="Lindquist E."/>
            <person name="Lipzen A."/>
            <person name="Meier-Kolthoff J.P."/>
            <person name="Ohm R.A."/>
            <person name="Otillar R.P."/>
            <person name="Pangilinan J."/>
            <person name="Peng Y."/>
            <person name="Rokas A."/>
            <person name="Rosa C.A."/>
            <person name="Scheuner C."/>
            <person name="Sibirny A.A."/>
            <person name="Slot J.C."/>
            <person name="Stielow J.B."/>
            <person name="Sun H."/>
            <person name="Kurtzman C.P."/>
            <person name="Blackwell M."/>
            <person name="Jeffries T.W."/>
            <person name="Grigoriev I.V."/>
        </authorList>
    </citation>
    <scope>NUCLEOTIDE SEQUENCE [LARGE SCALE GENOMIC DNA]</scope>
    <source>
        <strain evidence="14">NRRL Y-17796</strain>
    </source>
</reference>
<keyword evidence="6" id="KW-0808">Transferase</keyword>
<sequence>PASHAPSLAPGTVVAVGSHHVIIDKYLSQGGYAQVFSVFVNNTANKAVLKRVEVPNKQELAYLKIEVDSMRRLKGHKNIVSYIDSHASHIPSGGYEVFLLMEYCERGGLIDFMNTRLQERLQEPEILRIICHVTEAVAHMHQLSPAIVHRDLKIENVLISSDFRFKVCDFGSASSPIPSPDTAKGFEDLELDIRLHTTPQYRSPEMVDLYKGYAIDERSDIWALGILLYKLCYYTTPFEPGGNSDILNGKLHFPSYPSYSDRLKKLIKQMLSKDPDMRPTAVQVLKDICLFRGIVEPM</sequence>
<comment type="catalytic activity">
    <reaction evidence="11">
        <text>L-seryl-[protein] + ATP = O-phospho-L-seryl-[protein] + ADP + H(+)</text>
        <dbReference type="Rhea" id="RHEA:17989"/>
        <dbReference type="Rhea" id="RHEA-COMP:9863"/>
        <dbReference type="Rhea" id="RHEA-COMP:11604"/>
        <dbReference type="ChEBI" id="CHEBI:15378"/>
        <dbReference type="ChEBI" id="CHEBI:29999"/>
        <dbReference type="ChEBI" id="CHEBI:30616"/>
        <dbReference type="ChEBI" id="CHEBI:83421"/>
        <dbReference type="ChEBI" id="CHEBI:456216"/>
        <dbReference type="EC" id="2.7.11.1"/>
    </reaction>
</comment>
<evidence type="ECO:0000256" key="10">
    <source>
        <dbReference type="ARBA" id="ARBA00047899"/>
    </source>
</evidence>
<evidence type="ECO:0000256" key="7">
    <source>
        <dbReference type="ARBA" id="ARBA00022741"/>
    </source>
</evidence>
<comment type="catalytic activity">
    <reaction evidence="10">
        <text>L-threonyl-[protein] + ATP = O-phospho-L-threonyl-[protein] + ADP + H(+)</text>
        <dbReference type="Rhea" id="RHEA:46608"/>
        <dbReference type="Rhea" id="RHEA-COMP:11060"/>
        <dbReference type="Rhea" id="RHEA-COMP:11605"/>
        <dbReference type="ChEBI" id="CHEBI:15378"/>
        <dbReference type="ChEBI" id="CHEBI:30013"/>
        <dbReference type="ChEBI" id="CHEBI:30616"/>
        <dbReference type="ChEBI" id="CHEBI:61977"/>
        <dbReference type="ChEBI" id="CHEBI:456216"/>
        <dbReference type="EC" id="2.7.11.1"/>
    </reaction>
</comment>
<dbReference type="OrthoDB" id="2018507at2759"/>
<proteinExistence type="predicted"/>
<dbReference type="PANTHER" id="PTHR22967:SF57">
    <property type="entry name" value="AUXILIN, ISOFORM A-RELATED"/>
    <property type="match status" value="1"/>
</dbReference>
<dbReference type="AlphaFoldDB" id="A0A1E4TLD6"/>
<accession>A0A1E4TLD6</accession>